<feature type="compositionally biased region" description="Pro residues" evidence="12">
    <location>
        <begin position="694"/>
        <end position="707"/>
    </location>
</feature>
<dbReference type="AlphaFoldDB" id="A0AAV6ZQU3"/>
<evidence type="ECO:0000259" key="13">
    <source>
        <dbReference type="PROSITE" id="PS50056"/>
    </source>
</evidence>
<name>A0AAV6ZQU3_ENGPU</name>
<comment type="function">
    <text evidence="7">Possesses RNA 5'-triphosphatase and diphosphatase activities, but displays a poor protein-tyrosine phosphatase activity. In addition, has phosphatase activity with ATP, ADP and O-methylfluorescein phosphate (in vitro). Binds to RNA. May participate in nuclear mRNA metabolism.</text>
</comment>
<dbReference type="InterPro" id="IPR000387">
    <property type="entry name" value="Tyr_Pase_dom"/>
</dbReference>
<dbReference type="PANTHER" id="PTHR10367:SF29">
    <property type="entry name" value="DUAL SPECIFICITY PHOSPHATASE 11 (RNA_RNP COMPLEX 1-INTERACTING), GENE 2 ISOFORM X1"/>
    <property type="match status" value="1"/>
</dbReference>
<dbReference type="Proteomes" id="UP000824782">
    <property type="component" value="Unassembled WGS sequence"/>
</dbReference>
<proteinExistence type="inferred from homology"/>
<organism evidence="14 15">
    <name type="scientific">Engystomops pustulosus</name>
    <name type="common">Tungara frog</name>
    <name type="synonym">Physalaemus pustulosus</name>
    <dbReference type="NCBI Taxonomy" id="76066"/>
    <lineage>
        <taxon>Eukaryota</taxon>
        <taxon>Metazoa</taxon>
        <taxon>Chordata</taxon>
        <taxon>Craniata</taxon>
        <taxon>Vertebrata</taxon>
        <taxon>Euteleostomi</taxon>
        <taxon>Amphibia</taxon>
        <taxon>Batrachia</taxon>
        <taxon>Anura</taxon>
        <taxon>Neobatrachia</taxon>
        <taxon>Hyloidea</taxon>
        <taxon>Leptodactylidae</taxon>
        <taxon>Leiuperinae</taxon>
        <taxon>Engystomops</taxon>
    </lineage>
</organism>
<evidence type="ECO:0000256" key="7">
    <source>
        <dbReference type="ARBA" id="ARBA00054725"/>
    </source>
</evidence>
<keyword evidence="15" id="KW-1185">Reference proteome</keyword>
<reference evidence="14" key="1">
    <citation type="thesis" date="2020" institute="ProQuest LLC" country="789 East Eisenhower Parkway, Ann Arbor, MI, USA">
        <title>Comparative Genomics and Chromosome Evolution.</title>
        <authorList>
            <person name="Mudd A.B."/>
        </authorList>
    </citation>
    <scope>NUCLEOTIDE SEQUENCE</scope>
    <source>
        <strain evidence="14">237g6f4</strain>
        <tissue evidence="14">Blood</tissue>
    </source>
</reference>
<dbReference type="InterPro" id="IPR051029">
    <property type="entry name" value="mRNA_Capping_Enz/RNA_Phosphat"/>
</dbReference>
<accession>A0AAV6ZQU3</accession>
<dbReference type="InterPro" id="IPR016130">
    <property type="entry name" value="Tyr_Pase_AS"/>
</dbReference>
<dbReference type="EMBL" id="WNYA01000011">
    <property type="protein sequence ID" value="KAG8551709.1"/>
    <property type="molecule type" value="Genomic_DNA"/>
</dbReference>
<dbReference type="Gene3D" id="3.90.190.10">
    <property type="entry name" value="Protein tyrosine phosphatase superfamily"/>
    <property type="match status" value="1"/>
</dbReference>
<evidence type="ECO:0000313" key="15">
    <source>
        <dbReference type="Proteomes" id="UP000824782"/>
    </source>
</evidence>
<dbReference type="GO" id="GO:0003723">
    <property type="term" value="F:RNA binding"/>
    <property type="evidence" value="ECO:0007669"/>
    <property type="project" value="UniProtKB-KW"/>
</dbReference>
<feature type="compositionally biased region" description="Basic and acidic residues" evidence="12">
    <location>
        <begin position="252"/>
        <end position="265"/>
    </location>
</feature>
<evidence type="ECO:0000256" key="1">
    <source>
        <dbReference type="ARBA" id="ARBA00004123"/>
    </source>
</evidence>
<keyword evidence="4" id="KW-0694">RNA-binding</keyword>
<feature type="region of interest" description="Disordered" evidence="12">
    <location>
        <begin position="657"/>
        <end position="740"/>
    </location>
</feature>
<dbReference type="PROSITE" id="PS00383">
    <property type="entry name" value="TYR_PHOSPHATASE_1"/>
    <property type="match status" value="1"/>
</dbReference>
<keyword evidence="6" id="KW-0539">Nucleus</keyword>
<evidence type="ECO:0000256" key="2">
    <source>
        <dbReference type="ARBA" id="ARBA00008601"/>
    </source>
</evidence>
<dbReference type="GO" id="GO:0005634">
    <property type="term" value="C:nucleus"/>
    <property type="evidence" value="ECO:0007669"/>
    <property type="project" value="UniProtKB-SubCell"/>
</dbReference>
<comment type="subcellular location">
    <subcellularLocation>
        <location evidence="1">Nucleus</location>
    </subcellularLocation>
</comment>
<comment type="subunit">
    <text evidence="8">Monomer. May interact with SFRS7 and SFRS9/SRP30C.</text>
</comment>
<evidence type="ECO:0000256" key="4">
    <source>
        <dbReference type="ARBA" id="ARBA00022884"/>
    </source>
</evidence>
<evidence type="ECO:0000256" key="11">
    <source>
        <dbReference type="ARBA" id="ARBA00080235"/>
    </source>
</evidence>
<evidence type="ECO:0000256" key="5">
    <source>
        <dbReference type="ARBA" id="ARBA00022912"/>
    </source>
</evidence>
<evidence type="ECO:0000313" key="14">
    <source>
        <dbReference type="EMBL" id="KAG8551709.1"/>
    </source>
</evidence>
<dbReference type="SUPFAM" id="SSF52799">
    <property type="entry name" value="(Phosphotyrosine protein) phosphatases II"/>
    <property type="match status" value="1"/>
</dbReference>
<evidence type="ECO:0000256" key="9">
    <source>
        <dbReference type="ARBA" id="ARBA00068666"/>
    </source>
</evidence>
<protein>
    <recommendedName>
        <fullName evidence="9">RNA/RNP complex-1-interacting phosphatase</fullName>
    </recommendedName>
    <alternativeName>
        <fullName evidence="10">Dual specificity protein phosphatase 11</fullName>
    </alternativeName>
    <alternativeName>
        <fullName evidence="11">Phosphatase that interacts with RNA/RNP complex 1</fullName>
    </alternativeName>
</protein>
<comment type="similarity">
    <text evidence="2">Belongs to the protein-tyrosine phosphatase family. Non-receptor class dual specificity subfamily.</text>
</comment>
<evidence type="ECO:0000256" key="12">
    <source>
        <dbReference type="SAM" id="MobiDB-lite"/>
    </source>
</evidence>
<feature type="compositionally biased region" description="Basic and acidic residues" evidence="12">
    <location>
        <begin position="667"/>
        <end position="686"/>
    </location>
</feature>
<dbReference type="Pfam" id="PF00782">
    <property type="entry name" value="DSPc"/>
    <property type="match status" value="1"/>
</dbReference>
<feature type="region of interest" description="Disordered" evidence="12">
    <location>
        <begin position="252"/>
        <end position="291"/>
    </location>
</feature>
<dbReference type="InterPro" id="IPR000340">
    <property type="entry name" value="Dual-sp_phosphatase_cat-dom"/>
</dbReference>
<evidence type="ECO:0000256" key="3">
    <source>
        <dbReference type="ARBA" id="ARBA00022801"/>
    </source>
</evidence>
<dbReference type="GO" id="GO:0004651">
    <property type="term" value="F:polynucleotide 5'-phosphatase activity"/>
    <property type="evidence" value="ECO:0007669"/>
    <property type="project" value="TreeGrafter"/>
</dbReference>
<evidence type="ECO:0000256" key="8">
    <source>
        <dbReference type="ARBA" id="ARBA00065987"/>
    </source>
</evidence>
<sequence length="740" mass="85948">MVKKNSIPDRWRSLTAVGQRVPGSRFIAFKVPLKGVTNQRVTQTQKFTPKDLIAAIRSQNEELGLIIDLTNTERYYTTKDLPKSVQYVKLHTAGLKIPDDATIHQFKRVVYKFLAANSDNDKLIGVHCTTGINRTGHLICRYLIDVDGWRPLTALSAFGQARSHPIEGTVYIEDIVKGPPRSNAGIDLPPTIEETRAWDTGTLYESDKFPKPGDTVKPLLELIPGNEHADFDARDRRPVPLRDEYHEGRDFFSSRPELRGRRPPLEDMAGDLDLRERRPGDYNPDGRFNPELESLRPLLDARDRQRPRGLPHEHMLYDDRYSGLGYPEYDEVYDEIEAEYAMWPLNHDLDFRERVLRHPYYDMEDEGPWYDPREWEAMNDSYQGPFHERMNPRNARPLEGPMNARRAQLRGGEPLNNMMNPRDRRDMEGPIPERMHPRDPRFMEGAVNERYPQRDAQGNRNAMDDRMRLDDVMEGPGTSRQYPRDPQQTVTSTIERMQATVARLKELPVNKRSNPREAQRMENPMVDQIPQRDARALNRSAQDMMPPRDPRTMEAPMTARVPPRVDRPMEGTSNDQTHAREGAMYESATLRDPRTMEGPRNEQMYQRDAHSMEGPRNEQMYQRDAHSMQGPMNEQMNPRDPRTMEGFMNEKMYQRGAEYPVTPQRDFMSDPRPFEGRKMNPSEDSLRGANRFTPYPPVMKPAQPPEVPRGMPRPDNRDPRDMPLPPPQEPVHFQPRSRFN</sequence>
<dbReference type="GO" id="GO:0004721">
    <property type="term" value="F:phosphoprotein phosphatase activity"/>
    <property type="evidence" value="ECO:0007669"/>
    <property type="project" value="UniProtKB-KW"/>
</dbReference>
<keyword evidence="3" id="KW-0378">Hydrolase</keyword>
<evidence type="ECO:0000256" key="6">
    <source>
        <dbReference type="ARBA" id="ARBA00023242"/>
    </source>
</evidence>
<dbReference type="FunFam" id="3.90.190.10:FF:000064">
    <property type="entry name" value="RNA/RNP complex-1-interacting phosphatase homolog"/>
    <property type="match status" value="1"/>
</dbReference>
<feature type="compositionally biased region" description="Basic and acidic residues" evidence="12">
    <location>
        <begin position="712"/>
        <end position="721"/>
    </location>
</feature>
<keyword evidence="5" id="KW-0904">Protein phosphatase</keyword>
<gene>
    <name evidence="14" type="ORF">GDO81_004224</name>
</gene>
<dbReference type="PANTHER" id="PTHR10367">
    <property type="entry name" value="MRNA-CAPPING ENZYME"/>
    <property type="match status" value="1"/>
</dbReference>
<dbReference type="InterPro" id="IPR029021">
    <property type="entry name" value="Prot-tyrosine_phosphatase-like"/>
</dbReference>
<evidence type="ECO:0000256" key="10">
    <source>
        <dbReference type="ARBA" id="ARBA00076572"/>
    </source>
</evidence>
<feature type="domain" description="Tyrosine specific protein phosphatases" evidence="13">
    <location>
        <begin position="104"/>
        <end position="167"/>
    </location>
</feature>
<dbReference type="PROSITE" id="PS50056">
    <property type="entry name" value="TYR_PHOSPHATASE_2"/>
    <property type="match status" value="1"/>
</dbReference>
<comment type="caution">
    <text evidence="14">The sequence shown here is derived from an EMBL/GenBank/DDBJ whole genome shotgun (WGS) entry which is preliminary data.</text>
</comment>
<feature type="region of interest" description="Disordered" evidence="12">
    <location>
        <begin position="593"/>
        <end position="615"/>
    </location>
</feature>